<dbReference type="WBParaSite" id="SPAL_0001612984.1">
    <property type="protein sequence ID" value="SPAL_0001612984.1"/>
    <property type="gene ID" value="SPAL_0001612984"/>
</dbReference>
<protein>
    <submittedName>
        <fullName evidence="2">Uncharacterized protein</fullName>
    </submittedName>
</protein>
<keyword evidence="1" id="KW-1185">Reference proteome</keyword>
<evidence type="ECO:0000313" key="1">
    <source>
        <dbReference type="Proteomes" id="UP000046392"/>
    </source>
</evidence>
<dbReference type="AlphaFoldDB" id="A0A0N5CE39"/>
<sequence>MFESVDIMQYSDWFHVVLEGELISTMYLIFQKLCFKLGHPEININTLSHLLLQQHANRASRKIQDITVILNSNIVFKKLFPNHDTCRKSIPFYSGYGNLETAYCLKDLIETLLK</sequence>
<evidence type="ECO:0000313" key="2">
    <source>
        <dbReference type="WBParaSite" id="SPAL_0001612984.1"/>
    </source>
</evidence>
<organism evidence="1 2">
    <name type="scientific">Strongyloides papillosus</name>
    <name type="common">Intestinal threadworm</name>
    <dbReference type="NCBI Taxonomy" id="174720"/>
    <lineage>
        <taxon>Eukaryota</taxon>
        <taxon>Metazoa</taxon>
        <taxon>Ecdysozoa</taxon>
        <taxon>Nematoda</taxon>
        <taxon>Chromadorea</taxon>
        <taxon>Rhabditida</taxon>
        <taxon>Tylenchina</taxon>
        <taxon>Panagrolaimomorpha</taxon>
        <taxon>Strongyloidoidea</taxon>
        <taxon>Strongyloididae</taxon>
        <taxon>Strongyloides</taxon>
    </lineage>
</organism>
<proteinExistence type="predicted"/>
<reference evidence="2" key="1">
    <citation type="submission" date="2017-02" db="UniProtKB">
        <authorList>
            <consortium name="WormBaseParasite"/>
        </authorList>
    </citation>
    <scope>IDENTIFICATION</scope>
</reference>
<dbReference type="Proteomes" id="UP000046392">
    <property type="component" value="Unplaced"/>
</dbReference>
<name>A0A0N5CE39_STREA</name>
<accession>A0A0N5CE39</accession>